<dbReference type="InterPro" id="IPR016181">
    <property type="entry name" value="Acyl_CoA_acyltransferase"/>
</dbReference>
<keyword evidence="3" id="KW-1185">Reference proteome</keyword>
<reference evidence="2 3" key="1">
    <citation type="submission" date="2007-03" db="EMBL/GenBank/DDBJ databases">
        <title>Complete sequence of Shewanella loihica PV-4.</title>
        <authorList>
            <consortium name="US DOE Joint Genome Institute"/>
            <person name="Copeland A."/>
            <person name="Lucas S."/>
            <person name="Lapidus A."/>
            <person name="Barry K."/>
            <person name="Detter J.C."/>
            <person name="Glavina del Rio T."/>
            <person name="Hammon N."/>
            <person name="Israni S."/>
            <person name="Dalin E."/>
            <person name="Tice H."/>
            <person name="Pitluck S."/>
            <person name="Chain P."/>
            <person name="Malfatti S."/>
            <person name="Shin M."/>
            <person name="Vergez L."/>
            <person name="Schmutz J."/>
            <person name="Larimer F."/>
            <person name="Land M."/>
            <person name="Hauser L."/>
            <person name="Kyrpides N."/>
            <person name="Mikhailova N."/>
            <person name="Romine M.F."/>
            <person name="Serres G."/>
            <person name="Fredrickson J."/>
            <person name="Tiedje J."/>
            <person name="Richardson P."/>
        </authorList>
    </citation>
    <scope>NUCLEOTIDE SEQUENCE [LARGE SCALE GENOMIC DNA]</scope>
    <source>
        <strain evidence="3">ATCC BAA-1088 / PV-4</strain>
    </source>
</reference>
<dbReference type="eggNOG" id="COG2388">
    <property type="taxonomic scope" value="Bacteria"/>
</dbReference>
<dbReference type="SUPFAM" id="SSF55729">
    <property type="entry name" value="Acyl-CoA N-acyltransferases (Nat)"/>
    <property type="match status" value="1"/>
</dbReference>
<organism evidence="2 3">
    <name type="scientific">Shewanella loihica (strain ATCC BAA-1088 / PV-4)</name>
    <dbReference type="NCBI Taxonomy" id="323850"/>
    <lineage>
        <taxon>Bacteria</taxon>
        <taxon>Pseudomonadati</taxon>
        <taxon>Pseudomonadota</taxon>
        <taxon>Gammaproteobacteria</taxon>
        <taxon>Alteromonadales</taxon>
        <taxon>Shewanellaceae</taxon>
        <taxon>Shewanella</taxon>
    </lineage>
</organism>
<name>A3QJJ2_SHELP</name>
<protein>
    <submittedName>
        <fullName evidence="2">Acetyltransferase-like</fullName>
    </submittedName>
</protein>
<dbReference type="Proteomes" id="UP000001558">
    <property type="component" value="Chromosome"/>
</dbReference>
<keyword evidence="2" id="KW-0808">Transferase</keyword>
<dbReference type="PROSITE" id="PS51729">
    <property type="entry name" value="GNAT_YJDJ"/>
    <property type="match status" value="1"/>
</dbReference>
<dbReference type="Gene3D" id="3.40.630.30">
    <property type="match status" value="1"/>
</dbReference>
<sequence length="108" mass="12291">MLTESSCDLSPHPVLTLRVIQQNEKQTMTQETILHQADQQRFVLSIAGHDAVLEYQRQGDKVDFVRTFVPDPLRGQGVAGRLVRHGLEWAKSQQLAISASCWYVQKFL</sequence>
<evidence type="ECO:0000313" key="3">
    <source>
        <dbReference type="Proteomes" id="UP000001558"/>
    </source>
</evidence>
<dbReference type="GO" id="GO:0016740">
    <property type="term" value="F:transferase activity"/>
    <property type="evidence" value="ECO:0007669"/>
    <property type="project" value="UniProtKB-KW"/>
</dbReference>
<dbReference type="KEGG" id="slo:Shew_3774"/>
<evidence type="ECO:0000313" key="2">
    <source>
        <dbReference type="EMBL" id="ABO25640.1"/>
    </source>
</evidence>
<dbReference type="EMBL" id="CP000606">
    <property type="protein sequence ID" value="ABO25640.1"/>
    <property type="molecule type" value="Genomic_DNA"/>
</dbReference>
<dbReference type="STRING" id="323850.Shew_3774"/>
<dbReference type="HOGENOM" id="CLU_132888_1_1_6"/>
<dbReference type="PANTHER" id="PTHR31435:SF9">
    <property type="entry name" value="PROTEIN NATD1"/>
    <property type="match status" value="1"/>
</dbReference>
<proteinExistence type="predicted"/>
<dbReference type="InterPro" id="IPR031165">
    <property type="entry name" value="GNAT_YJDJ"/>
</dbReference>
<evidence type="ECO:0000259" key="1">
    <source>
        <dbReference type="PROSITE" id="PS51729"/>
    </source>
</evidence>
<dbReference type="Pfam" id="PF14542">
    <property type="entry name" value="Acetyltransf_CG"/>
    <property type="match status" value="1"/>
</dbReference>
<feature type="domain" description="N-acetyltransferase" evidence="1">
    <location>
        <begin position="34"/>
        <end position="108"/>
    </location>
</feature>
<gene>
    <name evidence="2" type="ordered locus">Shew_3774</name>
</gene>
<accession>A3QJJ2</accession>
<dbReference type="CDD" id="cd04301">
    <property type="entry name" value="NAT_SF"/>
    <property type="match status" value="1"/>
</dbReference>
<dbReference type="AlphaFoldDB" id="A3QJJ2"/>
<dbReference type="InterPro" id="IPR045057">
    <property type="entry name" value="Gcn5-rel_NAT"/>
</dbReference>
<dbReference type="PANTHER" id="PTHR31435">
    <property type="entry name" value="PROTEIN NATD1"/>
    <property type="match status" value="1"/>
</dbReference>